<dbReference type="PANTHER" id="PTHR18964">
    <property type="entry name" value="ROK (REPRESSOR, ORF, KINASE) FAMILY"/>
    <property type="match status" value="1"/>
</dbReference>
<dbReference type="STRING" id="474950.SAMN05421771_4028"/>
<dbReference type="AlphaFoldDB" id="A0A1I6MZF5"/>
<keyword evidence="2" id="KW-0812">Transmembrane</keyword>
<dbReference type="EMBL" id="FOZL01000002">
    <property type="protein sequence ID" value="SFS21073.1"/>
    <property type="molecule type" value="Genomic_DNA"/>
</dbReference>
<keyword evidence="4" id="KW-1185">Reference proteome</keyword>
<feature type="transmembrane region" description="Helical" evidence="2">
    <location>
        <begin position="148"/>
        <end position="169"/>
    </location>
</feature>
<comment type="similarity">
    <text evidence="1">Belongs to the ROK (NagC/XylR) family.</text>
</comment>
<evidence type="ECO:0000313" key="3">
    <source>
        <dbReference type="EMBL" id="SFS21073.1"/>
    </source>
</evidence>
<dbReference type="RefSeq" id="WP_089843176.1">
    <property type="nucleotide sequence ID" value="NZ_FOZL01000002.1"/>
</dbReference>
<protein>
    <submittedName>
        <fullName evidence="3">Sugar kinase of the NBD/HSP70 family, may contain an N-terminal HTH domain</fullName>
    </submittedName>
</protein>
<dbReference type="Gene3D" id="3.30.420.40">
    <property type="match status" value="2"/>
</dbReference>
<keyword evidence="3" id="KW-0418">Kinase</keyword>
<dbReference type="InterPro" id="IPR036390">
    <property type="entry name" value="WH_DNA-bd_sf"/>
</dbReference>
<keyword evidence="3" id="KW-0808">Transferase</keyword>
<name>A0A1I6MZF5_9BACT</name>
<evidence type="ECO:0000256" key="1">
    <source>
        <dbReference type="ARBA" id="ARBA00006479"/>
    </source>
</evidence>
<dbReference type="SUPFAM" id="SSF46785">
    <property type="entry name" value="Winged helix' DNA-binding domain"/>
    <property type="match status" value="1"/>
</dbReference>
<dbReference type="InterPro" id="IPR043129">
    <property type="entry name" value="ATPase_NBD"/>
</dbReference>
<dbReference type="SUPFAM" id="SSF53067">
    <property type="entry name" value="Actin-like ATPase domain"/>
    <property type="match status" value="1"/>
</dbReference>
<dbReference type="GO" id="GO:0016301">
    <property type="term" value="F:kinase activity"/>
    <property type="evidence" value="ECO:0007669"/>
    <property type="project" value="UniProtKB-KW"/>
</dbReference>
<keyword evidence="2" id="KW-1133">Transmembrane helix</keyword>
<organism evidence="3 4">
    <name type="scientific">Granulicella pectinivorans</name>
    <dbReference type="NCBI Taxonomy" id="474950"/>
    <lineage>
        <taxon>Bacteria</taxon>
        <taxon>Pseudomonadati</taxon>
        <taxon>Acidobacteriota</taxon>
        <taxon>Terriglobia</taxon>
        <taxon>Terriglobales</taxon>
        <taxon>Acidobacteriaceae</taxon>
        <taxon>Granulicella</taxon>
    </lineage>
</organism>
<dbReference type="Proteomes" id="UP000199024">
    <property type="component" value="Unassembled WGS sequence"/>
</dbReference>
<gene>
    <name evidence="3" type="ORF">SAMN05421771_4028</name>
</gene>
<dbReference type="PANTHER" id="PTHR18964:SF149">
    <property type="entry name" value="BIFUNCTIONAL UDP-N-ACETYLGLUCOSAMINE 2-EPIMERASE_N-ACETYLMANNOSAMINE KINASE"/>
    <property type="match status" value="1"/>
</dbReference>
<reference evidence="3 4" key="1">
    <citation type="submission" date="2016-10" db="EMBL/GenBank/DDBJ databases">
        <authorList>
            <person name="de Groot N.N."/>
        </authorList>
    </citation>
    <scope>NUCLEOTIDE SEQUENCE [LARGE SCALE GENOMIC DNA]</scope>
    <source>
        <strain evidence="3 4">DSM 21001</strain>
    </source>
</reference>
<sequence length="403" mass="43025">MRNEVIPVGRPSVLRHANALNILKLLREAESCSRADLVRASGLSAPTVTNVVKDLIAEDLIAPLGEGESRGGRPPDMMRFKAERGCLLAVDIAVGSLRFLLTDLNGKLLEMQEVSLRGVETTPDAICELIGEITRQLLKRRKKTRKHLLVVVAGVPAITNVAEGVVLSISPFDGWRSVPLGAMLGKVFGCTVAVQNDTNLAALGERFCGGAKDTEDFVLISVEKGVGAGIVINGRIHYGSQWSAGEIGYLRLPHLSRRRTTLYEFGELEEMLCSAGIVKSWQEEGGKPSTAKSKKTLTAADVLDMALEGEPRAMKIVQDRAGMLADVILNLSLILNPRQVLLSGTVGCHPALLSAVKTQMEGSEFAVPELGIGTLGETAVRWGGISAALDVLPSVLLRAPGNS</sequence>
<evidence type="ECO:0000256" key="2">
    <source>
        <dbReference type="SAM" id="Phobius"/>
    </source>
</evidence>
<dbReference type="OrthoDB" id="9796533at2"/>
<dbReference type="Pfam" id="PF13412">
    <property type="entry name" value="HTH_24"/>
    <property type="match status" value="1"/>
</dbReference>
<proteinExistence type="inferred from homology"/>
<evidence type="ECO:0000313" key="4">
    <source>
        <dbReference type="Proteomes" id="UP000199024"/>
    </source>
</evidence>
<dbReference type="Gene3D" id="1.10.10.10">
    <property type="entry name" value="Winged helix-like DNA-binding domain superfamily/Winged helix DNA-binding domain"/>
    <property type="match status" value="1"/>
</dbReference>
<keyword evidence="2" id="KW-0472">Membrane</keyword>
<dbReference type="Pfam" id="PF00480">
    <property type="entry name" value="ROK"/>
    <property type="match status" value="1"/>
</dbReference>
<dbReference type="InterPro" id="IPR036388">
    <property type="entry name" value="WH-like_DNA-bd_sf"/>
</dbReference>
<accession>A0A1I6MZF5</accession>
<dbReference type="InterPro" id="IPR000600">
    <property type="entry name" value="ROK"/>
</dbReference>